<name>A0A346Y5S1_9ACTN</name>
<dbReference type="Proteomes" id="UP000264006">
    <property type="component" value="Plasmid pEDY32-46I"/>
</dbReference>
<geneLocation type="plasmid" evidence="3">
    <name>pedy32-46i</name>
</geneLocation>
<evidence type="ECO:0000313" key="3">
    <source>
        <dbReference type="Proteomes" id="UP000264006"/>
    </source>
</evidence>
<dbReference type="AlphaFoldDB" id="A0A346Y5S1"/>
<accession>A0A346Y5S1</accession>
<proteinExistence type="predicted"/>
<protein>
    <submittedName>
        <fullName evidence="2">Uncharacterized protein</fullName>
    </submittedName>
</protein>
<sequence length="470" mass="49342">MATGQFLPVDWLGDGSDLLDATLDTAARQQPASHAPVIMGDTMNRHRIDTATGHIRNADDAPLCGNRGNDRTPAGNCTTCVLTIRLDPAVPIELDGSVLHGPRGCAADVLAGRHLDGPPPPHPAATWQTVTSPGTTRTHIALQALTVAHNGRAIAFPAATTLCMRPLGDPVTGHVDPADRCITCARSRRDADLPHHTGLDPAPMTTAVFLDDGDPIPQQPQPDERVVVADIDTQDGCAALTGFRMPSLSGSTAHNVDGAPKTSGTGPAYTVPVRDRSTPCAVRQSTMLGGCTDCTDTIRSVARSAEAEWHLAIGTGFVAVAIDGNPVPTEVLLSGSTSEPAADPTFAGRWRPEGDGRSRMDLVAVPNGRVTHLAWSVRSTTDPTGQTWQATPDRPVRTLCGKAPDPDSSPPPNQRWCTACGKRLVAVLANPDRTNATHPGVAIGDTHLTPDAAGLPLPVIYGLLDRDRHP</sequence>
<keyword evidence="2" id="KW-0614">Plasmid</keyword>
<dbReference type="EMBL" id="CP031166">
    <property type="protein sequence ID" value="AXV09818.1"/>
    <property type="molecule type" value="Genomic_DNA"/>
</dbReference>
<dbReference type="KEGG" id="euz:DVS28_b0048"/>
<evidence type="ECO:0000313" key="2">
    <source>
        <dbReference type="EMBL" id="AXV09818.1"/>
    </source>
</evidence>
<reference evidence="2 3" key="1">
    <citation type="submission" date="2018-09" db="EMBL/GenBank/DDBJ databases">
        <title>Complete genome sequence of Euzebya sp. DY32-46 isolated from seawater of Pacific Ocean.</title>
        <authorList>
            <person name="Xu L."/>
            <person name="Wu Y.-H."/>
            <person name="Xu X.-W."/>
        </authorList>
    </citation>
    <scope>NUCLEOTIDE SEQUENCE [LARGE SCALE GENOMIC DNA]</scope>
    <source>
        <strain evidence="2 3">DY32-46</strain>
        <plasmid evidence="3">pedy32-46i</plasmid>
    </source>
</reference>
<keyword evidence="3" id="KW-1185">Reference proteome</keyword>
<feature type="region of interest" description="Disordered" evidence="1">
    <location>
        <begin position="333"/>
        <end position="354"/>
    </location>
</feature>
<gene>
    <name evidence="2" type="ORF">DVS28_b0048</name>
</gene>
<feature type="region of interest" description="Disordered" evidence="1">
    <location>
        <begin position="251"/>
        <end position="272"/>
    </location>
</feature>
<organism evidence="2 3">
    <name type="scientific">Euzebya pacifica</name>
    <dbReference type="NCBI Taxonomy" id="1608957"/>
    <lineage>
        <taxon>Bacteria</taxon>
        <taxon>Bacillati</taxon>
        <taxon>Actinomycetota</taxon>
        <taxon>Nitriliruptoria</taxon>
        <taxon>Euzebyales</taxon>
    </lineage>
</organism>
<evidence type="ECO:0000256" key="1">
    <source>
        <dbReference type="SAM" id="MobiDB-lite"/>
    </source>
</evidence>